<keyword evidence="3" id="KW-1185">Reference proteome</keyword>
<evidence type="ECO:0000313" key="2">
    <source>
        <dbReference type="EMBL" id="KAL3764649.1"/>
    </source>
</evidence>
<organism evidence="2 3">
    <name type="scientific">Cyclotella atomus</name>
    <dbReference type="NCBI Taxonomy" id="382360"/>
    <lineage>
        <taxon>Eukaryota</taxon>
        <taxon>Sar</taxon>
        <taxon>Stramenopiles</taxon>
        <taxon>Ochrophyta</taxon>
        <taxon>Bacillariophyta</taxon>
        <taxon>Coscinodiscophyceae</taxon>
        <taxon>Thalassiosirophycidae</taxon>
        <taxon>Stephanodiscales</taxon>
        <taxon>Stephanodiscaceae</taxon>
        <taxon>Cyclotella</taxon>
    </lineage>
</organism>
<gene>
    <name evidence="2" type="ORF">ACHAWO_010453</name>
</gene>
<protein>
    <recommendedName>
        <fullName evidence="4">CHCH domain-containing protein</fullName>
    </recommendedName>
</protein>
<comment type="caution">
    <text evidence="2">The sequence shown here is derived from an EMBL/GenBank/DDBJ whole genome shotgun (WGS) entry which is preliminary data.</text>
</comment>
<accession>A0ABD3ML34</accession>
<feature type="compositionally biased region" description="Polar residues" evidence="1">
    <location>
        <begin position="1"/>
        <end position="27"/>
    </location>
</feature>
<evidence type="ECO:0000313" key="3">
    <source>
        <dbReference type="Proteomes" id="UP001530400"/>
    </source>
</evidence>
<dbReference type="EMBL" id="JALLPJ020001415">
    <property type="protein sequence ID" value="KAL3764649.1"/>
    <property type="molecule type" value="Genomic_DNA"/>
</dbReference>
<evidence type="ECO:0008006" key="4">
    <source>
        <dbReference type="Google" id="ProtNLM"/>
    </source>
</evidence>
<dbReference type="Proteomes" id="UP001530400">
    <property type="component" value="Unassembled WGS sequence"/>
</dbReference>
<proteinExistence type="predicted"/>
<evidence type="ECO:0000256" key="1">
    <source>
        <dbReference type="SAM" id="MobiDB-lite"/>
    </source>
</evidence>
<dbReference type="AlphaFoldDB" id="A0ABD3ML34"/>
<reference evidence="2 3" key="1">
    <citation type="submission" date="2024-10" db="EMBL/GenBank/DDBJ databases">
        <title>Updated reference genomes for cyclostephanoid diatoms.</title>
        <authorList>
            <person name="Roberts W.R."/>
            <person name="Alverson A.J."/>
        </authorList>
    </citation>
    <scope>NUCLEOTIDE SEQUENCE [LARGE SCALE GENOMIC DNA]</scope>
    <source>
        <strain evidence="2 3">AJA010-31</strain>
    </source>
</reference>
<dbReference type="PROSITE" id="PS51808">
    <property type="entry name" value="CHCH"/>
    <property type="match status" value="1"/>
</dbReference>
<sequence>MGQRQSQPAAVDAASNTSISQSATSNAFEAKLNPPAEDARSHNFGQPIQPSDGKKNASKLLTDCTVQQRASLQCIEENYENKDVACAPFFEEYKKCRREEHERKLERNSRAF</sequence>
<dbReference type="InterPro" id="IPR009069">
    <property type="entry name" value="Cys_alpha_HP_mot_SF"/>
</dbReference>
<name>A0ABD3ML34_9STRA</name>
<feature type="region of interest" description="Disordered" evidence="1">
    <location>
        <begin position="1"/>
        <end position="56"/>
    </location>
</feature>
<dbReference type="SUPFAM" id="SSF47072">
    <property type="entry name" value="Cysteine alpha-hairpin motif"/>
    <property type="match status" value="1"/>
</dbReference>